<dbReference type="GO" id="GO:0022857">
    <property type="term" value="F:transmembrane transporter activity"/>
    <property type="evidence" value="ECO:0007669"/>
    <property type="project" value="InterPro"/>
</dbReference>
<feature type="region of interest" description="Disordered" evidence="5">
    <location>
        <begin position="1"/>
        <end position="54"/>
    </location>
</feature>
<comment type="subcellular location">
    <subcellularLocation>
        <location evidence="1">Cell envelope</location>
    </subcellularLocation>
</comment>
<organism evidence="10 11">
    <name type="scientific">Chamaesiphon minutus (strain ATCC 27169 / PCC 6605)</name>
    <dbReference type="NCBI Taxonomy" id="1173020"/>
    <lineage>
        <taxon>Bacteria</taxon>
        <taxon>Bacillati</taxon>
        <taxon>Cyanobacteriota</taxon>
        <taxon>Cyanophyceae</taxon>
        <taxon>Gomontiellales</taxon>
        <taxon>Chamaesiphonaceae</taxon>
        <taxon>Chamaesiphon</taxon>
    </lineage>
</organism>
<name>K9UB13_CHAP6</name>
<keyword evidence="6" id="KW-0812">Transmembrane</keyword>
<dbReference type="PATRIC" id="fig|1173020.3.peg.115"/>
<gene>
    <name evidence="10" type="ORF">Cha6605_0102</name>
</gene>
<comment type="similarity">
    <text evidence="2">Belongs to the membrane fusion protein (MFP) (TC 8.A.1) family.</text>
</comment>
<dbReference type="PANTHER" id="PTHR32347:SF14">
    <property type="entry name" value="EFFLUX SYSTEM COMPONENT YKNX-RELATED"/>
    <property type="match status" value="1"/>
</dbReference>
<dbReference type="AlphaFoldDB" id="K9UB13"/>
<protein>
    <submittedName>
        <fullName evidence="10">RND family efflux transporter, MFP subunit</fullName>
    </submittedName>
</protein>
<feature type="domain" description="CusB-like beta-barrel" evidence="8">
    <location>
        <begin position="435"/>
        <end position="510"/>
    </location>
</feature>
<keyword evidence="11" id="KW-1185">Reference proteome</keyword>
<dbReference type="InterPro" id="IPR059052">
    <property type="entry name" value="HH_YbhG-like"/>
</dbReference>
<dbReference type="InterPro" id="IPR058627">
    <property type="entry name" value="MdtA-like_C"/>
</dbReference>
<dbReference type="KEGG" id="cmp:Cha6605_0102"/>
<evidence type="ECO:0000313" key="11">
    <source>
        <dbReference type="Proteomes" id="UP000010366"/>
    </source>
</evidence>
<dbReference type="SUPFAM" id="SSF111369">
    <property type="entry name" value="HlyD-like secretion proteins"/>
    <property type="match status" value="3"/>
</dbReference>
<feature type="coiled-coil region" evidence="4">
    <location>
        <begin position="188"/>
        <end position="298"/>
    </location>
</feature>
<dbReference type="eggNOG" id="COG0845">
    <property type="taxonomic scope" value="Bacteria"/>
</dbReference>
<dbReference type="Pfam" id="PF25967">
    <property type="entry name" value="RND-MFP_C"/>
    <property type="match status" value="1"/>
</dbReference>
<dbReference type="InterPro" id="IPR006143">
    <property type="entry name" value="RND_pump_MFP"/>
</dbReference>
<dbReference type="Pfam" id="PF25881">
    <property type="entry name" value="HH_YBHG"/>
    <property type="match status" value="2"/>
</dbReference>
<evidence type="ECO:0000313" key="10">
    <source>
        <dbReference type="EMBL" id="AFY91409.1"/>
    </source>
</evidence>
<dbReference type="Gene3D" id="2.40.50.100">
    <property type="match status" value="1"/>
</dbReference>
<evidence type="ECO:0000256" key="5">
    <source>
        <dbReference type="SAM" id="MobiDB-lite"/>
    </source>
</evidence>
<dbReference type="InterPro" id="IPR058792">
    <property type="entry name" value="Beta-barrel_RND_2"/>
</dbReference>
<keyword evidence="3 4" id="KW-0175">Coiled coil</keyword>
<sequence length="591" mass="62840">MLIDKSVNSASSQQSPAEHRLSSTLVTTTSHQQSRSENLETGDLDHSQSSQSPAKPSWLKWKWLIFILPPIVIALGGPVGLGSKLMELLPSGSAVKPLTQAVERKTVATSITANGTVKAHRSINLSPKTAGIIKTLLVKEGDRVKQDEVVAVMDDSNLRGQLVQYQGQLLQQRANLQQLQAGNRPQDIAKAEAQLAEAEANLQQLQAGNRPQDIAKAEAQLAEAKANLQQLQAGNRPQEIAQATAKLQQVQATLKQREGDWQRYQQLYKSGAISGQILEQKRADRDVAQNQVVEAQQVLALQKAGTRPEQIAQAQAKVAQQAEALSLIKAGARKEEIAQAKAKVEQQVQAVAVLKAGTRKEEIDQAIAQVQAAQGSLKTIQNQIEETKVLAPFNGIVLEKYADVGAFVSPSMAGGGGASASSSSILMLTSVRQQVVVNLSESQIAKVKLGQSVAIKADAFPGEKFTGKVEQIAPQAKVTQNVTSVEVRVSIDSATATKLAAGMNVEADFAVGQLENAIFVPNAAVVKQAEGAGVYVLGEGNKSVFRQIQTGVTVGKQTEVKSGLQGNEQVLLSPPAEQKSGGGISLPRPSQ</sequence>
<dbReference type="GO" id="GO:0030313">
    <property type="term" value="C:cell envelope"/>
    <property type="evidence" value="ECO:0007669"/>
    <property type="project" value="UniProtKB-SubCell"/>
</dbReference>
<keyword evidence="6" id="KW-1133">Transmembrane helix</keyword>
<dbReference type="Gene3D" id="1.10.287.470">
    <property type="entry name" value="Helix hairpin bin"/>
    <property type="match status" value="2"/>
</dbReference>
<evidence type="ECO:0000256" key="6">
    <source>
        <dbReference type="SAM" id="Phobius"/>
    </source>
</evidence>
<evidence type="ECO:0000256" key="4">
    <source>
        <dbReference type="SAM" id="Coils"/>
    </source>
</evidence>
<feature type="transmembrane region" description="Helical" evidence="6">
    <location>
        <begin position="63"/>
        <end position="81"/>
    </location>
</feature>
<dbReference type="EMBL" id="CP003600">
    <property type="protein sequence ID" value="AFY91409.1"/>
    <property type="molecule type" value="Genomic_DNA"/>
</dbReference>
<feature type="domain" description="Multidrug resistance protein MdtA-like C-terminal permuted SH3" evidence="9">
    <location>
        <begin position="516"/>
        <end position="572"/>
    </location>
</feature>
<dbReference type="Pfam" id="PF25954">
    <property type="entry name" value="Beta-barrel_RND_2"/>
    <property type="match status" value="1"/>
</dbReference>
<evidence type="ECO:0000259" key="7">
    <source>
        <dbReference type="Pfam" id="PF25881"/>
    </source>
</evidence>
<dbReference type="STRING" id="1173020.Cha6605_0102"/>
<dbReference type="InterPro" id="IPR050465">
    <property type="entry name" value="UPF0194_transport"/>
</dbReference>
<reference evidence="10 11" key="1">
    <citation type="submission" date="2012-05" db="EMBL/GenBank/DDBJ databases">
        <title>Finished chromosome of genome of Chamaesiphon sp. PCC 6605.</title>
        <authorList>
            <consortium name="US DOE Joint Genome Institute"/>
            <person name="Gugger M."/>
            <person name="Coursin T."/>
            <person name="Rippka R."/>
            <person name="Tandeau De Marsac N."/>
            <person name="Huntemann M."/>
            <person name="Wei C.-L."/>
            <person name="Han J."/>
            <person name="Detter J.C."/>
            <person name="Han C."/>
            <person name="Tapia R."/>
            <person name="Chen A."/>
            <person name="Kyrpides N."/>
            <person name="Mavromatis K."/>
            <person name="Markowitz V."/>
            <person name="Szeto E."/>
            <person name="Ivanova N."/>
            <person name="Pagani I."/>
            <person name="Pati A."/>
            <person name="Goodwin L."/>
            <person name="Nordberg H.P."/>
            <person name="Cantor M.N."/>
            <person name="Hua S.X."/>
            <person name="Woyke T."/>
            <person name="Kerfeld C.A."/>
        </authorList>
    </citation>
    <scope>NUCLEOTIDE SEQUENCE [LARGE SCALE GENOMIC DNA]</scope>
    <source>
        <strain evidence="11">ATCC 27169 / PCC 6605</strain>
    </source>
</reference>
<keyword evidence="6" id="KW-0472">Membrane</keyword>
<evidence type="ECO:0000256" key="3">
    <source>
        <dbReference type="ARBA" id="ARBA00023054"/>
    </source>
</evidence>
<dbReference type="Gene3D" id="2.40.420.20">
    <property type="match status" value="1"/>
</dbReference>
<accession>K9UB13</accession>
<dbReference type="GO" id="GO:0016020">
    <property type="term" value="C:membrane"/>
    <property type="evidence" value="ECO:0007669"/>
    <property type="project" value="InterPro"/>
</dbReference>
<feature type="domain" description="YbhG-like alpha-helical hairpin" evidence="7">
    <location>
        <begin position="153"/>
        <end position="209"/>
    </location>
</feature>
<evidence type="ECO:0000259" key="8">
    <source>
        <dbReference type="Pfam" id="PF25954"/>
    </source>
</evidence>
<feature type="region of interest" description="Disordered" evidence="5">
    <location>
        <begin position="565"/>
        <end position="591"/>
    </location>
</feature>
<feature type="compositionally biased region" description="Polar residues" evidence="5">
    <location>
        <begin position="1"/>
        <end position="36"/>
    </location>
</feature>
<dbReference type="NCBIfam" id="TIGR01730">
    <property type="entry name" value="RND_mfp"/>
    <property type="match status" value="1"/>
</dbReference>
<dbReference type="Gene3D" id="2.40.30.170">
    <property type="match status" value="1"/>
</dbReference>
<dbReference type="Proteomes" id="UP000010366">
    <property type="component" value="Chromosome"/>
</dbReference>
<feature type="domain" description="YbhG-like alpha-helical hairpin" evidence="7">
    <location>
        <begin position="215"/>
        <end position="328"/>
    </location>
</feature>
<dbReference type="HOGENOM" id="CLU_018816_14_2_3"/>
<evidence type="ECO:0000256" key="2">
    <source>
        <dbReference type="ARBA" id="ARBA00009477"/>
    </source>
</evidence>
<evidence type="ECO:0000259" key="9">
    <source>
        <dbReference type="Pfam" id="PF25967"/>
    </source>
</evidence>
<dbReference type="PANTHER" id="PTHR32347">
    <property type="entry name" value="EFFLUX SYSTEM COMPONENT YKNX-RELATED"/>
    <property type="match status" value="1"/>
</dbReference>
<proteinExistence type="inferred from homology"/>
<evidence type="ECO:0000256" key="1">
    <source>
        <dbReference type="ARBA" id="ARBA00004196"/>
    </source>
</evidence>